<dbReference type="Proteomes" id="UP001595629">
    <property type="component" value="Unassembled WGS sequence"/>
</dbReference>
<dbReference type="RefSeq" id="WP_386734214.1">
    <property type="nucleotide sequence ID" value="NZ_JBHRXI010000004.1"/>
</dbReference>
<proteinExistence type="predicted"/>
<evidence type="ECO:0000313" key="1">
    <source>
        <dbReference type="EMBL" id="MFC3613035.1"/>
    </source>
</evidence>
<keyword evidence="2" id="KW-1185">Reference proteome</keyword>
<evidence type="ECO:0000313" key="2">
    <source>
        <dbReference type="Proteomes" id="UP001595629"/>
    </source>
</evidence>
<organism evidence="1 2">
    <name type="scientific">Lutimaribacter marinistellae</name>
    <dbReference type="NCBI Taxonomy" id="1820329"/>
    <lineage>
        <taxon>Bacteria</taxon>
        <taxon>Pseudomonadati</taxon>
        <taxon>Pseudomonadota</taxon>
        <taxon>Alphaproteobacteria</taxon>
        <taxon>Rhodobacterales</taxon>
        <taxon>Roseobacteraceae</taxon>
        <taxon>Lutimaribacter</taxon>
    </lineage>
</organism>
<accession>A0ABV7TCX4</accession>
<protein>
    <submittedName>
        <fullName evidence="1">Uncharacterized protein</fullName>
    </submittedName>
</protein>
<name>A0ABV7TCX4_9RHOB</name>
<comment type="caution">
    <text evidence="1">The sequence shown here is derived from an EMBL/GenBank/DDBJ whole genome shotgun (WGS) entry which is preliminary data.</text>
</comment>
<gene>
    <name evidence="1" type="ORF">ACFORG_04620</name>
</gene>
<dbReference type="EMBL" id="JBHRXI010000004">
    <property type="protein sequence ID" value="MFC3613035.1"/>
    <property type="molecule type" value="Genomic_DNA"/>
</dbReference>
<sequence length="49" mass="5382">MAEKLAKTTRTTPADALKLLEDAWAYFQPEPAPVSGDEQPDLFQYANAA</sequence>
<reference evidence="2" key="1">
    <citation type="journal article" date="2019" name="Int. J. Syst. Evol. Microbiol.">
        <title>The Global Catalogue of Microorganisms (GCM) 10K type strain sequencing project: providing services to taxonomists for standard genome sequencing and annotation.</title>
        <authorList>
            <consortium name="The Broad Institute Genomics Platform"/>
            <consortium name="The Broad Institute Genome Sequencing Center for Infectious Disease"/>
            <person name="Wu L."/>
            <person name="Ma J."/>
        </authorList>
    </citation>
    <scope>NUCLEOTIDE SEQUENCE [LARGE SCALE GENOMIC DNA]</scope>
    <source>
        <strain evidence="2">KCTC 42911</strain>
    </source>
</reference>